<gene>
    <name evidence="1" type="ORF">GUJ93_ZPchr0013g36670</name>
</gene>
<reference evidence="1" key="2">
    <citation type="submission" date="2021-02" db="EMBL/GenBank/DDBJ databases">
        <authorList>
            <person name="Kimball J.A."/>
            <person name="Haas M.W."/>
            <person name="Macchietto M."/>
            <person name="Kono T."/>
            <person name="Duquette J."/>
            <person name="Shao M."/>
        </authorList>
    </citation>
    <scope>NUCLEOTIDE SEQUENCE</scope>
    <source>
        <tissue evidence="1">Fresh leaf tissue</tissue>
    </source>
</reference>
<evidence type="ECO:0000313" key="1">
    <source>
        <dbReference type="EMBL" id="KAG8096145.1"/>
    </source>
</evidence>
<reference evidence="1" key="1">
    <citation type="journal article" date="2021" name="bioRxiv">
        <title>Whole Genome Assembly and Annotation of Northern Wild Rice, Zizania palustris L., Supports a Whole Genome Duplication in the Zizania Genus.</title>
        <authorList>
            <person name="Haas M."/>
            <person name="Kono T."/>
            <person name="Macchietto M."/>
            <person name="Millas R."/>
            <person name="McGilp L."/>
            <person name="Shao M."/>
            <person name="Duquette J."/>
            <person name="Hirsch C.N."/>
            <person name="Kimball J."/>
        </authorList>
    </citation>
    <scope>NUCLEOTIDE SEQUENCE</scope>
    <source>
        <tissue evidence="1">Fresh leaf tissue</tissue>
    </source>
</reference>
<dbReference type="Proteomes" id="UP000729402">
    <property type="component" value="Unassembled WGS sequence"/>
</dbReference>
<sequence>MFLRRLPWCHLRLSTSPAVVTKVPSMEVTIDAATVGASAPAAVATIATDQPEVTAITTVAVVDEPHQVFSFFLLLPYLCETHIAFECSTRPILLPRLPPGPNSMKGLHTPSSSMRWEMML</sequence>
<comment type="caution">
    <text evidence="1">The sequence shown here is derived from an EMBL/GenBank/DDBJ whole genome shotgun (WGS) entry which is preliminary data.</text>
</comment>
<proteinExistence type="predicted"/>
<dbReference type="AlphaFoldDB" id="A0A8J6BXY6"/>
<accession>A0A8J6BXY6</accession>
<organism evidence="1 2">
    <name type="scientific">Zizania palustris</name>
    <name type="common">Northern wild rice</name>
    <dbReference type="NCBI Taxonomy" id="103762"/>
    <lineage>
        <taxon>Eukaryota</taxon>
        <taxon>Viridiplantae</taxon>
        <taxon>Streptophyta</taxon>
        <taxon>Embryophyta</taxon>
        <taxon>Tracheophyta</taxon>
        <taxon>Spermatophyta</taxon>
        <taxon>Magnoliopsida</taxon>
        <taxon>Liliopsida</taxon>
        <taxon>Poales</taxon>
        <taxon>Poaceae</taxon>
        <taxon>BOP clade</taxon>
        <taxon>Oryzoideae</taxon>
        <taxon>Oryzeae</taxon>
        <taxon>Zizaniinae</taxon>
        <taxon>Zizania</taxon>
    </lineage>
</organism>
<dbReference type="EMBL" id="JAAALK010000079">
    <property type="protein sequence ID" value="KAG8096145.1"/>
    <property type="molecule type" value="Genomic_DNA"/>
</dbReference>
<keyword evidence="2" id="KW-1185">Reference proteome</keyword>
<name>A0A8J6BXY6_ZIZPA</name>
<protein>
    <submittedName>
        <fullName evidence="1">Uncharacterized protein</fullName>
    </submittedName>
</protein>
<evidence type="ECO:0000313" key="2">
    <source>
        <dbReference type="Proteomes" id="UP000729402"/>
    </source>
</evidence>